<organism evidence="2 3">
    <name type="scientific">Danxiaibacter flavus</name>
    <dbReference type="NCBI Taxonomy" id="3049108"/>
    <lineage>
        <taxon>Bacteria</taxon>
        <taxon>Pseudomonadati</taxon>
        <taxon>Bacteroidota</taxon>
        <taxon>Chitinophagia</taxon>
        <taxon>Chitinophagales</taxon>
        <taxon>Chitinophagaceae</taxon>
        <taxon>Danxiaibacter</taxon>
    </lineage>
</organism>
<dbReference type="InterPro" id="IPR002734">
    <property type="entry name" value="RibDG_C"/>
</dbReference>
<dbReference type="EMBL" id="JAULBC010000008">
    <property type="protein sequence ID" value="MEX6690227.1"/>
    <property type="molecule type" value="Genomic_DNA"/>
</dbReference>
<dbReference type="Pfam" id="PF01872">
    <property type="entry name" value="RibD_C"/>
    <property type="match status" value="1"/>
</dbReference>
<reference evidence="2 3" key="1">
    <citation type="submission" date="2023-07" db="EMBL/GenBank/DDBJ databases">
        <authorList>
            <person name="Lian W.-H."/>
        </authorList>
    </citation>
    <scope>NUCLEOTIDE SEQUENCE [LARGE SCALE GENOMIC DNA]</scope>
    <source>
        <strain evidence="2 3">SYSU DXS3180</strain>
    </source>
</reference>
<gene>
    <name evidence="2" type="ORF">QTN47_22145</name>
</gene>
<dbReference type="SUPFAM" id="SSF53597">
    <property type="entry name" value="Dihydrofolate reductase-like"/>
    <property type="match status" value="1"/>
</dbReference>
<dbReference type="Proteomes" id="UP001560573">
    <property type="component" value="Unassembled WGS sequence"/>
</dbReference>
<evidence type="ECO:0000259" key="1">
    <source>
        <dbReference type="Pfam" id="PF01872"/>
    </source>
</evidence>
<accession>A0ABV3ZK22</accession>
<dbReference type="InterPro" id="IPR050765">
    <property type="entry name" value="Riboflavin_Biosynth_HTPR"/>
</dbReference>
<evidence type="ECO:0000313" key="2">
    <source>
        <dbReference type="EMBL" id="MEX6690227.1"/>
    </source>
</evidence>
<dbReference type="Gene3D" id="3.40.430.10">
    <property type="entry name" value="Dihydrofolate Reductase, subunit A"/>
    <property type="match status" value="1"/>
</dbReference>
<feature type="domain" description="Bacterial bifunctional deaminase-reductase C-terminal" evidence="1">
    <location>
        <begin position="2"/>
        <end position="178"/>
    </location>
</feature>
<dbReference type="PANTHER" id="PTHR38011">
    <property type="entry name" value="DIHYDROFOLATE REDUCTASE FAMILY PROTEIN (AFU_ORTHOLOGUE AFUA_8G06820)"/>
    <property type="match status" value="1"/>
</dbReference>
<proteinExistence type="predicted"/>
<dbReference type="RefSeq" id="WP_369331642.1">
    <property type="nucleotide sequence ID" value="NZ_JAULBC010000008.1"/>
</dbReference>
<name>A0ABV3ZK22_9BACT</name>
<keyword evidence="3" id="KW-1185">Reference proteome</keyword>
<dbReference type="PANTHER" id="PTHR38011:SF11">
    <property type="entry name" value="2,5-DIAMINO-6-RIBOSYLAMINO-4(3H)-PYRIMIDINONE 5'-PHOSPHATE REDUCTASE"/>
    <property type="match status" value="1"/>
</dbReference>
<protein>
    <submittedName>
        <fullName evidence="2">Dihydrofolate reductase family protein</fullName>
    </submittedName>
</protein>
<comment type="caution">
    <text evidence="2">The sequence shown here is derived from an EMBL/GenBank/DDBJ whole genome shotgun (WGS) entry which is preliminary data.</text>
</comment>
<sequence length="185" mass="21232">MRKVIFQMLISLDGYYEGPDKKLDWHNTKGGFKAYEEELFNNADTLLFGRKTYELMQSFWPAAKAFELDPFVAGKMRDLQKIVFSRTLNTVSWENTRLIRDNIKEEARHLKNMPGGNILLLASSGLALTFMDLNLIDEFHILVNPVILGGGKTIFEGIQHRYLLQLINVRNFSSGNVLLCYKPKA</sequence>
<evidence type="ECO:0000313" key="3">
    <source>
        <dbReference type="Proteomes" id="UP001560573"/>
    </source>
</evidence>
<dbReference type="InterPro" id="IPR024072">
    <property type="entry name" value="DHFR-like_dom_sf"/>
</dbReference>